<dbReference type="EMBL" id="CAJJDN010000025">
    <property type="protein sequence ID" value="CAD8069443.1"/>
    <property type="molecule type" value="Genomic_DNA"/>
</dbReference>
<proteinExistence type="predicted"/>
<organism evidence="1 2">
    <name type="scientific">Paramecium sonneborni</name>
    <dbReference type="NCBI Taxonomy" id="65129"/>
    <lineage>
        <taxon>Eukaryota</taxon>
        <taxon>Sar</taxon>
        <taxon>Alveolata</taxon>
        <taxon>Ciliophora</taxon>
        <taxon>Intramacronucleata</taxon>
        <taxon>Oligohymenophorea</taxon>
        <taxon>Peniculida</taxon>
        <taxon>Parameciidae</taxon>
        <taxon>Paramecium</taxon>
    </lineage>
</organism>
<dbReference type="Proteomes" id="UP000692954">
    <property type="component" value="Unassembled WGS sequence"/>
</dbReference>
<protein>
    <submittedName>
        <fullName evidence="1">Uncharacterized protein</fullName>
    </submittedName>
</protein>
<keyword evidence="2" id="KW-1185">Reference proteome</keyword>
<evidence type="ECO:0000313" key="1">
    <source>
        <dbReference type="EMBL" id="CAD8069443.1"/>
    </source>
</evidence>
<dbReference type="AlphaFoldDB" id="A0A8S1LV04"/>
<sequence length="87" mass="10404">MFAYIHKQNYGSLQYEYIVCQRKGTKDSMIQIQNFTIQIKQTEQNSLSLVSQISSRRQFIQHYQKSTQQKLFQITSICVHFYKCQSI</sequence>
<gene>
    <name evidence="1" type="ORF">PSON_ATCC_30995.1.T0250284</name>
</gene>
<name>A0A8S1LV04_9CILI</name>
<comment type="caution">
    <text evidence="1">The sequence shown here is derived from an EMBL/GenBank/DDBJ whole genome shotgun (WGS) entry which is preliminary data.</text>
</comment>
<evidence type="ECO:0000313" key="2">
    <source>
        <dbReference type="Proteomes" id="UP000692954"/>
    </source>
</evidence>
<reference evidence="1" key="1">
    <citation type="submission" date="2021-01" db="EMBL/GenBank/DDBJ databases">
        <authorList>
            <consortium name="Genoscope - CEA"/>
            <person name="William W."/>
        </authorList>
    </citation>
    <scope>NUCLEOTIDE SEQUENCE</scope>
</reference>
<accession>A0A8S1LV04</accession>